<sequence>MKTITVTQSMAALVKNDGKKYSPAYEEYMRKLPRKSKLPQGKYFRGRIAGAVIPIMDEFWKSASAQTDIQLFQTMYKQARRY</sequence>
<geneLocation type="plasmid" evidence="1">
    <name>p516602-KPC</name>
</geneLocation>
<keyword evidence="1" id="KW-0614">Plasmid</keyword>
<name>A0A6B7PVN5_MORMO</name>
<dbReference type="RefSeq" id="WP_205448020.1">
    <property type="nucleotide sequence ID" value="NZ_CAXONK010000017.1"/>
</dbReference>
<reference evidence="1" key="1">
    <citation type="submission" date="2019-08" db="EMBL/GenBank/DDBJ databases">
        <authorList>
            <person name="Zhou D."/>
        </authorList>
    </citation>
    <scope>NUCLEOTIDE SEQUENCE</scope>
    <source>
        <strain evidence="1">170516602</strain>
        <strain evidence="2">1712229813</strain>
        <plasmid evidence="2">p229813-KPC</plasmid>
        <plasmid evidence="1">p516602-KPC</plasmid>
    </source>
</reference>
<evidence type="ECO:0000313" key="2">
    <source>
        <dbReference type="EMBL" id="QGJ80010.1"/>
    </source>
</evidence>
<organism evidence="1">
    <name type="scientific">Morganella morganii</name>
    <name type="common">Proteus morganii</name>
    <dbReference type="NCBI Taxonomy" id="582"/>
    <lineage>
        <taxon>Bacteria</taxon>
        <taxon>Pseudomonadati</taxon>
        <taxon>Pseudomonadota</taxon>
        <taxon>Gammaproteobacteria</taxon>
        <taxon>Enterobacterales</taxon>
        <taxon>Morganellaceae</taxon>
        <taxon>Morganella</taxon>
    </lineage>
</organism>
<proteinExistence type="predicted"/>
<geneLocation type="plasmid" evidence="2">
    <name>p229813-KPC</name>
</geneLocation>
<protein>
    <submittedName>
        <fullName evidence="1">Uncharacterized protein</fullName>
    </submittedName>
</protein>
<accession>A0A6B7PVN5</accession>
<dbReference type="AlphaFoldDB" id="A0A6B7PVN5"/>
<dbReference type="EMBL" id="MN310368">
    <property type="protein sequence ID" value="QGJ80010.1"/>
    <property type="molecule type" value="Genomic_DNA"/>
</dbReference>
<evidence type="ECO:0000313" key="1">
    <source>
        <dbReference type="EMBL" id="QFX76260.1"/>
    </source>
</evidence>
<dbReference type="EMBL" id="MN310367">
    <property type="protein sequence ID" value="QFX76260.1"/>
    <property type="molecule type" value="Genomic_DNA"/>
</dbReference>